<accession>A0AAU7GIE9</accession>
<evidence type="ECO:0000256" key="6">
    <source>
        <dbReference type="HAMAP-Rule" id="MF_01659"/>
    </source>
</evidence>
<evidence type="ECO:0000256" key="7">
    <source>
        <dbReference type="SAM" id="MobiDB-lite"/>
    </source>
</evidence>
<dbReference type="EMBL" id="CP157390">
    <property type="protein sequence ID" value="XBM49833.1"/>
    <property type="molecule type" value="Genomic_DNA"/>
</dbReference>
<dbReference type="AlphaFoldDB" id="A0AAU7GIE9"/>
<dbReference type="Gene3D" id="3.40.50.970">
    <property type="match status" value="2"/>
</dbReference>
<gene>
    <name evidence="6 9" type="primary">menD</name>
    <name evidence="9" type="ORF">AAME72_08180</name>
</gene>
<keyword evidence="1 6" id="KW-0808">Transferase</keyword>
<comment type="cofactor">
    <cofactor evidence="6">
        <name>Mg(2+)</name>
        <dbReference type="ChEBI" id="CHEBI:18420"/>
    </cofactor>
    <cofactor evidence="6">
        <name>Mn(2+)</name>
        <dbReference type="ChEBI" id="CHEBI:29035"/>
    </cofactor>
</comment>
<comment type="function">
    <text evidence="6">Catalyzes the thiamine diphosphate-dependent decarboxylation of 2-oxoglutarate and the subsequent addition of the resulting succinic semialdehyde-thiamine pyrophosphate anion to isochorismate to yield 2-succinyl-5-enolpyruvyl-6-hydroxy-3-cyclohexene-1-carboxylate (SEPHCHC).</text>
</comment>
<reference evidence="9" key="1">
    <citation type="submission" date="2024-05" db="EMBL/GenBank/DDBJ databases">
        <title>The Natural Products Discovery Center: Release of the First 8490 Sequenced Strains for Exploring Actinobacteria Biosynthetic Diversity.</title>
        <authorList>
            <person name="Kalkreuter E."/>
            <person name="Kautsar S.A."/>
            <person name="Yang D."/>
            <person name="Bader C.D."/>
            <person name="Teijaro C.N."/>
            <person name="Fluegel L."/>
            <person name="Davis C.M."/>
            <person name="Simpson J.R."/>
            <person name="Lauterbach L."/>
            <person name="Steele A.D."/>
            <person name="Gui C."/>
            <person name="Meng S."/>
            <person name="Li G."/>
            <person name="Viehrig K."/>
            <person name="Ye F."/>
            <person name="Su P."/>
            <person name="Kiefer A.F."/>
            <person name="Nichols A."/>
            <person name="Cepeda A.J."/>
            <person name="Yan W."/>
            <person name="Fan B."/>
            <person name="Jiang Y."/>
            <person name="Adhikari A."/>
            <person name="Zheng C.-J."/>
            <person name="Schuster L."/>
            <person name="Cowan T.M."/>
            <person name="Smanski M.J."/>
            <person name="Chevrette M.G."/>
            <person name="de Carvalho L.P.S."/>
            <person name="Shen B."/>
        </authorList>
    </citation>
    <scope>NUCLEOTIDE SEQUENCE</scope>
    <source>
        <strain evidence="9">NPDC080035</strain>
    </source>
</reference>
<dbReference type="InterPro" id="IPR004433">
    <property type="entry name" value="MenaQ_synth_MenD"/>
</dbReference>
<dbReference type="NCBIfam" id="TIGR00173">
    <property type="entry name" value="menD"/>
    <property type="match status" value="1"/>
</dbReference>
<dbReference type="InterPro" id="IPR029061">
    <property type="entry name" value="THDP-binding"/>
</dbReference>
<comment type="pathway">
    <text evidence="6">Quinol/quinone metabolism; menaquinone biosynthesis.</text>
</comment>
<keyword evidence="6" id="KW-0474">Menaquinone biosynthesis</keyword>
<feature type="region of interest" description="Disordered" evidence="7">
    <location>
        <begin position="1"/>
        <end position="23"/>
    </location>
</feature>
<dbReference type="HAMAP" id="MF_01659">
    <property type="entry name" value="MenD"/>
    <property type="match status" value="1"/>
</dbReference>
<dbReference type="SUPFAM" id="SSF52518">
    <property type="entry name" value="Thiamin diphosphate-binding fold (THDP-binding)"/>
    <property type="match status" value="2"/>
</dbReference>
<dbReference type="Gene3D" id="3.40.50.1220">
    <property type="entry name" value="TPP-binding domain"/>
    <property type="match status" value="1"/>
</dbReference>
<comment type="cofactor">
    <cofactor evidence="6">
        <name>thiamine diphosphate</name>
        <dbReference type="ChEBI" id="CHEBI:58937"/>
    </cofactor>
    <text evidence="6">Binds 1 thiamine pyrophosphate per subunit.</text>
</comment>
<dbReference type="PANTHER" id="PTHR42916">
    <property type="entry name" value="2-SUCCINYL-5-ENOLPYRUVYL-6-HYDROXY-3-CYCLOHEXENE-1-CARBOXYLATE SYNTHASE"/>
    <property type="match status" value="1"/>
</dbReference>
<protein>
    <recommendedName>
        <fullName evidence="6">2-succinyl-5-enolpyruvyl-6-hydroxy-3-cyclohexene-1-carboxylate synthase</fullName>
        <shortName evidence="6">SEPHCHC synthase</shortName>
        <ecNumber evidence="6">2.2.1.9</ecNumber>
    </recommendedName>
    <alternativeName>
        <fullName evidence="6">Menaquinone biosynthesis protein MenD</fullName>
    </alternativeName>
</protein>
<dbReference type="RefSeq" id="WP_348789744.1">
    <property type="nucleotide sequence ID" value="NZ_CP157390.1"/>
</dbReference>
<evidence type="ECO:0000256" key="1">
    <source>
        <dbReference type="ARBA" id="ARBA00022679"/>
    </source>
</evidence>
<evidence type="ECO:0000256" key="3">
    <source>
        <dbReference type="ARBA" id="ARBA00022842"/>
    </source>
</evidence>
<evidence type="ECO:0000256" key="2">
    <source>
        <dbReference type="ARBA" id="ARBA00022723"/>
    </source>
</evidence>
<name>A0AAU7GIE9_9MICO</name>
<dbReference type="InterPro" id="IPR012001">
    <property type="entry name" value="Thiamin_PyroP_enz_TPP-bd_dom"/>
</dbReference>
<dbReference type="CDD" id="cd07037">
    <property type="entry name" value="TPP_PYR_MenD"/>
    <property type="match status" value="1"/>
</dbReference>
<sequence length="600" mass="62322">MPDARIPGAPVDQSTSAPLPRIPLTQNPATDVALALLTGFVRAGVRHIVISPGSRSQALALAAAELERNGSARLHVRIDERVGGFLALGIGRESGAPAVVVTTSGTATANLHPAVLEAHEAGVPLIVVTADRPEELRGIRSNQTTRQVGIYGDVIRFARDVPAPEGGEAELVEADRVALAAVRAAVGADDADPGPVHLNVAFREPLSVAVPALDRIEPADVPAIAPASALGRDTVELQDGPRTVVIAGADAGPEAEGFARAAGVPLLAEVSSGARFGPNLVVVYRELLRDEAFGGRVERAVVFGHPTLSREVPALLTRTDVEVIVVAPSGRQVYNPGRRARVVGAIRPPADVDLRSPEVRAWVGSWVFASRRIVEAAESAADPAAAAPDVEKARSYDPADALAFAKAELAAVRAPVTRALLAEALWRYTWPHDRLVIGASRLIRDVDRIVPGKRIPVHANRGLAGIDGTIATATGIAVAGQAAAAEDGSAAGITRVLLGDLALLHDAGALLGVTGEARPNLQVVVGNDGGGTIFDSLEVASTAPATAFDRVQYTPQTVDVASLARAYGWDHRIARTKGELDQALSAPPVGVSLVEVPLER</sequence>
<evidence type="ECO:0000313" key="9">
    <source>
        <dbReference type="EMBL" id="XBM49833.1"/>
    </source>
</evidence>
<proteinExistence type="inferred from homology"/>
<keyword evidence="4 6" id="KW-0786">Thiamine pyrophosphate</keyword>
<keyword evidence="5 6" id="KW-0464">Manganese</keyword>
<keyword evidence="3 6" id="KW-0460">Magnesium</keyword>
<comment type="catalytic activity">
    <reaction evidence="6">
        <text>isochorismate + 2-oxoglutarate + H(+) = 5-enolpyruvoyl-6-hydroxy-2-succinyl-cyclohex-3-ene-1-carboxylate + CO2</text>
        <dbReference type="Rhea" id="RHEA:25593"/>
        <dbReference type="ChEBI" id="CHEBI:15378"/>
        <dbReference type="ChEBI" id="CHEBI:16526"/>
        <dbReference type="ChEBI" id="CHEBI:16810"/>
        <dbReference type="ChEBI" id="CHEBI:29780"/>
        <dbReference type="ChEBI" id="CHEBI:58818"/>
        <dbReference type="EC" id="2.2.1.9"/>
    </reaction>
</comment>
<dbReference type="CDD" id="cd02009">
    <property type="entry name" value="TPP_SHCHC_synthase"/>
    <property type="match status" value="1"/>
</dbReference>
<dbReference type="GO" id="GO:0000287">
    <property type="term" value="F:magnesium ion binding"/>
    <property type="evidence" value="ECO:0007669"/>
    <property type="project" value="UniProtKB-UniRule"/>
</dbReference>
<organism evidence="9">
    <name type="scientific">Leifsonia sp. NPDC080035</name>
    <dbReference type="NCBI Taxonomy" id="3143936"/>
    <lineage>
        <taxon>Bacteria</taxon>
        <taxon>Bacillati</taxon>
        <taxon>Actinomycetota</taxon>
        <taxon>Actinomycetes</taxon>
        <taxon>Micrococcales</taxon>
        <taxon>Microbacteriaceae</taxon>
        <taxon>Leifsonia</taxon>
    </lineage>
</organism>
<dbReference type="GO" id="GO:0030145">
    <property type="term" value="F:manganese ion binding"/>
    <property type="evidence" value="ECO:0007669"/>
    <property type="project" value="UniProtKB-UniRule"/>
</dbReference>
<dbReference type="EC" id="2.2.1.9" evidence="6"/>
<dbReference type="PANTHER" id="PTHR42916:SF1">
    <property type="entry name" value="PROTEIN PHYLLO, CHLOROPLASTIC"/>
    <property type="match status" value="1"/>
</dbReference>
<comment type="pathway">
    <text evidence="6">Quinol/quinone metabolism; 1,4-dihydroxy-2-naphthoate biosynthesis; 1,4-dihydroxy-2-naphthoate from chorismate: step 2/7.</text>
</comment>
<dbReference type="GO" id="GO:0009234">
    <property type="term" value="P:menaquinone biosynthetic process"/>
    <property type="evidence" value="ECO:0007669"/>
    <property type="project" value="UniProtKB-UniRule"/>
</dbReference>
<evidence type="ECO:0000256" key="5">
    <source>
        <dbReference type="ARBA" id="ARBA00023211"/>
    </source>
</evidence>
<comment type="similarity">
    <text evidence="6">Belongs to the TPP enzyme family. MenD subfamily.</text>
</comment>
<evidence type="ECO:0000256" key="4">
    <source>
        <dbReference type="ARBA" id="ARBA00023052"/>
    </source>
</evidence>
<keyword evidence="2 6" id="KW-0479">Metal-binding</keyword>
<evidence type="ECO:0000259" key="8">
    <source>
        <dbReference type="Pfam" id="PF02776"/>
    </source>
</evidence>
<dbReference type="GO" id="GO:0030976">
    <property type="term" value="F:thiamine pyrophosphate binding"/>
    <property type="evidence" value="ECO:0007669"/>
    <property type="project" value="UniProtKB-UniRule"/>
</dbReference>
<comment type="subunit">
    <text evidence="6">Homodimer.</text>
</comment>
<dbReference type="Pfam" id="PF02776">
    <property type="entry name" value="TPP_enzyme_N"/>
    <property type="match status" value="1"/>
</dbReference>
<dbReference type="PIRSF" id="PIRSF004983">
    <property type="entry name" value="MenD"/>
    <property type="match status" value="1"/>
</dbReference>
<feature type="domain" description="Thiamine pyrophosphate enzyme N-terminal TPP-binding" evidence="8">
    <location>
        <begin position="35"/>
        <end position="143"/>
    </location>
</feature>
<dbReference type="GO" id="GO:0070204">
    <property type="term" value="F:2-succinyl-5-enolpyruvyl-6-hydroxy-3-cyclohexene-1-carboxylic-acid synthase activity"/>
    <property type="evidence" value="ECO:0007669"/>
    <property type="project" value="UniProtKB-UniRule"/>
</dbReference>